<evidence type="ECO:0000313" key="5">
    <source>
        <dbReference type="Proteomes" id="UP000319663"/>
    </source>
</evidence>
<dbReference type="InterPro" id="IPR002885">
    <property type="entry name" value="PPR_rpt"/>
</dbReference>
<dbReference type="Proteomes" id="UP000319663">
    <property type="component" value="Unassembled WGS sequence"/>
</dbReference>
<dbReference type="GO" id="GO:0003729">
    <property type="term" value="F:mRNA binding"/>
    <property type="evidence" value="ECO:0007669"/>
    <property type="project" value="TreeGrafter"/>
</dbReference>
<feature type="compositionally biased region" description="Acidic residues" evidence="3">
    <location>
        <begin position="1254"/>
        <end position="1291"/>
    </location>
</feature>
<evidence type="ECO:0000256" key="1">
    <source>
        <dbReference type="PROSITE-ProRule" id="PRU00708"/>
    </source>
</evidence>
<feature type="coiled-coil region" evidence="2">
    <location>
        <begin position="734"/>
        <end position="761"/>
    </location>
</feature>
<feature type="region of interest" description="Disordered" evidence="3">
    <location>
        <begin position="1211"/>
        <end position="1305"/>
    </location>
</feature>
<feature type="region of interest" description="Disordered" evidence="3">
    <location>
        <begin position="878"/>
        <end position="906"/>
    </location>
</feature>
<feature type="repeat" description="PPR" evidence="1">
    <location>
        <begin position="503"/>
        <end position="537"/>
    </location>
</feature>
<feature type="region of interest" description="Disordered" evidence="3">
    <location>
        <begin position="1105"/>
        <end position="1175"/>
    </location>
</feature>
<dbReference type="STRING" id="5098.A0A507R3D6"/>
<dbReference type="PANTHER" id="PTHR47934:SF6">
    <property type="entry name" value="MITOCHONDRIAL GROUP I INTRON SPLICING FACTOR CCM1-RELATED"/>
    <property type="match status" value="1"/>
</dbReference>
<organism evidence="4 5">
    <name type="scientific">Monascus purpureus</name>
    <name type="common">Red mold</name>
    <name type="synonym">Monascus anka</name>
    <dbReference type="NCBI Taxonomy" id="5098"/>
    <lineage>
        <taxon>Eukaryota</taxon>
        <taxon>Fungi</taxon>
        <taxon>Dikarya</taxon>
        <taxon>Ascomycota</taxon>
        <taxon>Pezizomycotina</taxon>
        <taxon>Eurotiomycetes</taxon>
        <taxon>Eurotiomycetidae</taxon>
        <taxon>Eurotiales</taxon>
        <taxon>Aspergillaceae</taxon>
        <taxon>Monascus</taxon>
    </lineage>
</organism>
<dbReference type="EMBL" id="VIFY01000002">
    <property type="protein sequence ID" value="TQB77372.1"/>
    <property type="molecule type" value="Genomic_DNA"/>
</dbReference>
<evidence type="ECO:0000256" key="3">
    <source>
        <dbReference type="SAM" id="MobiDB-lite"/>
    </source>
</evidence>
<dbReference type="Gene3D" id="1.25.40.10">
    <property type="entry name" value="Tetratricopeptide repeat domain"/>
    <property type="match status" value="2"/>
</dbReference>
<sequence length="1305" mass="149461">MLERAAGYLENAGRRFFRDPNGLARRRGSPSPFTFSYHGADLDSHHWLLVLLETSDQRRSHALSPTSSARRAAKDPHTPFLDFLYPPPTQQFVASCVLRQSRRLVARRRKRSIPSLKRSYTSDTTSACQVFRGNEFEPNLLAGSHTEESREHARIDLVTLLGEGEEGEYNRAWDLFAAAGHPPDMNSALLAYLCTSRDPVNWRRVNRLFDGISEENRRAEDYFHLAKSRLFAGSLLEAKSICLDALAKGIGVPCWTWMFAHFMDNEQYDLAINMWTVRPQDAKANTLLSCVDTSSLVRQAAALAAYLQDHRDLFFGIELARFLLDHIIASPEVIDTTPTEAILNILRKYNALGLVRANDYYTLIETFGSSNVRSSFVRSILVYRNFRWQMADEIPPAKILTLLLTRLASFEITSGIRYLLDEFSHFYTKPSIEAYKYALIAFSRAGEVENIKSIFEKFVADHGKPLSRRLVNPLLYVHARLGDVEGTRQQFRRINDEFGLEPNTASWNILLTAHTRADDFSGAFSTFKQMLETGVQPDTHTFGTMMGLCANRGDIESVRSLLVVASQRRITITTPLLDTIVEAYCNNRRLDLAESMAEACLSLNVKGSLVRMWNVLLWNYAFRLDLESISRIRSRMDAAGVQPDGMTYAALMLALALVGQPDSARRILRTLHRSRRVHATDFHYAIVLYGYVKTRNRDMVHIIYREIKERFNRPGLGARLLVLRSQIRRDLDHFRDTRSDINSVNARLQNAERLLAEAIADFEPSMLASKEPTPGIGRQSLSRAFPDIYYEYLIKAYGAVGASAKVEELFDQYINGKQPRYPVDNPYELAPLRLLSALMLAHLRSEQYDKVEEFWKIAFPRAIKMASRPDLKEWLSSAPVGQPASHPSLAVSGKKNSELPLSSDMPNPEEKVSILPSYRFMLSWPLSMYLRALAYQDKPWRLSQVMKEVEHAGFSLTTFNWSTYVQMLAQSDRPSDQLEAFTVYEEKFMPNFPGWNNLRRGVGVRPPSAPDTVDLIENPRRRKRGYLGKVGRRYWSKIQPDFMQPTYISMVYLASALLSFRERSIIDGGAEVRALYEAAPNTVQAVAGIPYLRDKFQGVILRHRQQRGVDPKSTKPYEPFVWTGGILGVGGESRPRDTRRPKQQPDEQWLEPGESLRDIRPEQQASEDQIGTETTAEAQVELPESTLDHQDEYDIEAETILERRRRANATEDYELDNEEHAREEARKAQIERVEEEEDEMNEAEAEMEGKEQEENQEEDEEGENEDEEEKDEDEEEGEKEEEEEEDDDESEGFGKGPRRRRRRRR</sequence>
<dbReference type="InterPro" id="IPR051114">
    <property type="entry name" value="Mito_RNA_Proc_CCM1"/>
</dbReference>
<evidence type="ECO:0000313" key="4">
    <source>
        <dbReference type="EMBL" id="TQB77372.1"/>
    </source>
</evidence>
<feature type="compositionally biased region" description="Basic residues" evidence="3">
    <location>
        <begin position="1296"/>
        <end position="1305"/>
    </location>
</feature>
<dbReference type="PANTHER" id="PTHR47934">
    <property type="entry name" value="PENTATRICOPEPTIDE REPEAT-CONTAINING PROTEIN PET309, MITOCHONDRIAL"/>
    <property type="match status" value="1"/>
</dbReference>
<comment type="caution">
    <text evidence="4">The sequence shown here is derived from an EMBL/GenBank/DDBJ whole genome shotgun (WGS) entry which is preliminary data.</text>
</comment>
<dbReference type="Pfam" id="PF13041">
    <property type="entry name" value="PPR_2"/>
    <property type="match status" value="1"/>
</dbReference>
<evidence type="ECO:0008006" key="6">
    <source>
        <dbReference type="Google" id="ProtNLM"/>
    </source>
</evidence>
<keyword evidence="2" id="KW-0175">Coiled coil</keyword>
<feature type="compositionally biased region" description="Acidic residues" evidence="3">
    <location>
        <begin position="1233"/>
        <end position="1246"/>
    </location>
</feature>
<gene>
    <name evidence="4" type="ORF">MPDQ_003010</name>
</gene>
<dbReference type="OrthoDB" id="1882346at2759"/>
<dbReference type="PROSITE" id="PS51375">
    <property type="entry name" value="PPR"/>
    <property type="match status" value="1"/>
</dbReference>
<dbReference type="NCBIfam" id="TIGR00756">
    <property type="entry name" value="PPR"/>
    <property type="match status" value="1"/>
</dbReference>
<dbReference type="GO" id="GO:0005739">
    <property type="term" value="C:mitochondrion"/>
    <property type="evidence" value="ECO:0007669"/>
    <property type="project" value="TreeGrafter"/>
</dbReference>
<proteinExistence type="predicted"/>
<evidence type="ECO:0000256" key="2">
    <source>
        <dbReference type="SAM" id="Coils"/>
    </source>
</evidence>
<feature type="compositionally biased region" description="Basic and acidic residues" evidence="3">
    <location>
        <begin position="1133"/>
        <end position="1145"/>
    </location>
</feature>
<feature type="compositionally biased region" description="Basic and acidic residues" evidence="3">
    <location>
        <begin position="1218"/>
        <end position="1232"/>
    </location>
</feature>
<keyword evidence="5" id="KW-1185">Reference proteome</keyword>
<reference evidence="4 5" key="1">
    <citation type="submission" date="2019-06" db="EMBL/GenBank/DDBJ databases">
        <title>Wine fermentation using esterase from Monascus purpureus.</title>
        <authorList>
            <person name="Geng C."/>
            <person name="Zhang Y."/>
        </authorList>
    </citation>
    <scope>NUCLEOTIDE SEQUENCE [LARGE SCALE GENOMIC DNA]</scope>
    <source>
        <strain evidence="4">HQ1</strain>
    </source>
</reference>
<protein>
    <recommendedName>
        <fullName evidence="6">Translation regulator (Cya5)</fullName>
    </recommendedName>
</protein>
<accession>A0A507R3D6</accession>
<feature type="compositionally biased region" description="Polar residues" evidence="3">
    <location>
        <begin position="1163"/>
        <end position="1175"/>
    </location>
</feature>
<name>A0A507R3D6_MONPU</name>
<dbReference type="GO" id="GO:0006396">
    <property type="term" value="P:RNA processing"/>
    <property type="evidence" value="ECO:0007669"/>
    <property type="project" value="TreeGrafter"/>
</dbReference>
<dbReference type="InterPro" id="IPR011990">
    <property type="entry name" value="TPR-like_helical_dom_sf"/>
</dbReference>
<dbReference type="GO" id="GO:0007005">
    <property type="term" value="P:mitochondrion organization"/>
    <property type="evidence" value="ECO:0007669"/>
    <property type="project" value="TreeGrafter"/>
</dbReference>